<evidence type="ECO:0000313" key="2">
    <source>
        <dbReference type="EMBL" id="AZW15769.1"/>
    </source>
</evidence>
<dbReference type="AlphaFoldDB" id="A0AAN1RTJ4"/>
<dbReference type="Proteomes" id="UP000282741">
    <property type="component" value="Chromosome"/>
</dbReference>
<feature type="transmembrane region" description="Helical" evidence="1">
    <location>
        <begin position="12"/>
        <end position="32"/>
    </location>
</feature>
<dbReference type="RefSeq" id="WP_048939900.1">
    <property type="nucleotide sequence ID" value="NZ_CP012077.1"/>
</dbReference>
<organism evidence="2 3">
    <name type="scientific">Bordetella hinzii</name>
    <dbReference type="NCBI Taxonomy" id="103855"/>
    <lineage>
        <taxon>Bacteria</taxon>
        <taxon>Pseudomonadati</taxon>
        <taxon>Pseudomonadota</taxon>
        <taxon>Betaproteobacteria</taxon>
        <taxon>Burkholderiales</taxon>
        <taxon>Alcaligenaceae</taxon>
        <taxon>Bordetella</taxon>
    </lineage>
</organism>
<sequence length="114" mass="12544">MTPEQRAALRDWVQIVAAVAVPLVVAVLGWLFQTSWKEREIGRDYVKLAADILAAKDVPPALCDWASEIIRATSPIPFVVADPSRLESPSKLSLNGAEPLVEPLRRAFETSPRP</sequence>
<accession>A0AAN1RTJ4</accession>
<keyword evidence="1" id="KW-0472">Membrane</keyword>
<keyword evidence="1" id="KW-1133">Transmembrane helix</keyword>
<protein>
    <submittedName>
        <fullName evidence="2">Uncharacterized protein</fullName>
    </submittedName>
</protein>
<dbReference type="EMBL" id="CP024172">
    <property type="protein sequence ID" value="AZW15769.1"/>
    <property type="molecule type" value="Genomic_DNA"/>
</dbReference>
<gene>
    <name evidence="2" type="ORF">CS347_02725</name>
</gene>
<evidence type="ECO:0000313" key="3">
    <source>
        <dbReference type="Proteomes" id="UP000282741"/>
    </source>
</evidence>
<proteinExistence type="predicted"/>
<name>A0AAN1RTJ4_9BORD</name>
<keyword evidence="1" id="KW-0812">Transmembrane</keyword>
<reference evidence="3" key="1">
    <citation type="submission" date="2017-10" db="EMBL/GenBank/DDBJ databases">
        <title>Whole genome sequencing of various Bordetella species.</title>
        <authorList>
            <person name="Weigand M.R."/>
            <person name="Loparev V."/>
            <person name="Peng Y."/>
            <person name="Bowden K.E."/>
            <person name="Tondella M.L."/>
            <person name="Williams M.M."/>
        </authorList>
    </citation>
    <scope>NUCLEOTIDE SEQUENCE [LARGE SCALE GENOMIC DNA]</scope>
    <source>
        <strain evidence="3">H720</strain>
    </source>
</reference>
<evidence type="ECO:0000256" key="1">
    <source>
        <dbReference type="SAM" id="Phobius"/>
    </source>
</evidence>